<evidence type="ECO:0000256" key="4">
    <source>
        <dbReference type="ARBA" id="ARBA00022833"/>
    </source>
</evidence>
<dbReference type="InterPro" id="IPR045877">
    <property type="entry name" value="ZFP36-like"/>
</dbReference>
<feature type="compositionally biased region" description="Low complexity" evidence="6">
    <location>
        <begin position="147"/>
        <end position="164"/>
    </location>
</feature>
<dbReference type="GO" id="GO:0003729">
    <property type="term" value="F:mRNA binding"/>
    <property type="evidence" value="ECO:0007669"/>
    <property type="project" value="InterPro"/>
</dbReference>
<keyword evidence="2" id="KW-0677">Repeat</keyword>
<feature type="zinc finger region" description="C3H1-type" evidence="5">
    <location>
        <begin position="50"/>
        <end position="77"/>
    </location>
</feature>
<dbReference type="GO" id="GO:0008270">
    <property type="term" value="F:zinc ion binding"/>
    <property type="evidence" value="ECO:0007669"/>
    <property type="project" value="UniProtKB-KW"/>
</dbReference>
<dbReference type="AlphaFoldDB" id="A0A023AY26"/>
<evidence type="ECO:0000313" key="9">
    <source>
        <dbReference type="Proteomes" id="UP000019763"/>
    </source>
</evidence>
<dbReference type="GeneID" id="22915971"/>
<feature type="zinc finger region" description="C3H1-type" evidence="5">
    <location>
        <begin position="15"/>
        <end position="42"/>
    </location>
</feature>
<keyword evidence="1 5" id="KW-0479">Metal-binding</keyword>
<keyword evidence="4 5" id="KW-0862">Zinc</keyword>
<feature type="compositionally biased region" description="Basic and acidic residues" evidence="6">
    <location>
        <begin position="119"/>
        <end position="132"/>
    </location>
</feature>
<sequence>MENNERKAVPPKDQFYKTKLCIPFASGQCRRSRNCCFAHGEAELRAPLDLLKTKMCEAWIQGKCLKGAKCNYAHGEDELRATSDYYKTGICKFWKRGLPCEAGLECRHAHGEEELRARNYRRTERDKRESRSSKGGSTDGGSVQNKSWTPDSTSSPTPQTTNWSQNEAIENLEAVVDELLIEEGFAHSVSSPALALGAYAKKSPSLLGSSMQSPLVQSASVQPPSVHVPSPSVQLPVATSPWASDYGSTRGSTGNLTAFDQPKQLTVEALLSQTKPTTRAASGVNLNCYSQKERSIKKPPLYIITEKNPEFDPSMAITIIIDDEYIKCNVEEVQILRAPLSSPGLRIEEPRDENYKLCDLLQMLQS</sequence>
<accession>A0A023AY26</accession>
<dbReference type="eggNOG" id="ENOG502S4QV">
    <property type="taxonomic scope" value="Eukaryota"/>
</dbReference>
<evidence type="ECO:0000256" key="1">
    <source>
        <dbReference type="ARBA" id="ARBA00022723"/>
    </source>
</evidence>
<comment type="caution">
    <text evidence="8">The sequence shown here is derived from an EMBL/GenBank/DDBJ whole genome shotgun (WGS) entry which is preliminary data.</text>
</comment>
<feature type="zinc finger region" description="C3H1-type" evidence="5">
    <location>
        <begin position="85"/>
        <end position="113"/>
    </location>
</feature>
<dbReference type="RefSeq" id="XP_011133402.1">
    <property type="nucleotide sequence ID" value="XM_011135100.1"/>
</dbReference>
<keyword evidence="9" id="KW-1185">Reference proteome</keyword>
<dbReference type="OrthoDB" id="348541at2759"/>
<dbReference type="Proteomes" id="UP000019763">
    <property type="component" value="Unassembled WGS sequence"/>
</dbReference>
<reference evidence="8" key="1">
    <citation type="submission" date="2013-12" db="EMBL/GenBank/DDBJ databases">
        <authorList>
            <person name="Omoto C.K."/>
            <person name="Sibley D."/>
            <person name="Venepally P."/>
            <person name="Hadjithomas M."/>
            <person name="Karamycheva S."/>
            <person name="Brunk B."/>
            <person name="Roos D."/>
            <person name="Caler E."/>
            <person name="Lorenzi H."/>
        </authorList>
    </citation>
    <scope>NUCLEOTIDE SEQUENCE</scope>
</reference>
<feature type="domain" description="C3H1-type" evidence="7">
    <location>
        <begin position="50"/>
        <end position="77"/>
    </location>
</feature>
<evidence type="ECO:0000256" key="5">
    <source>
        <dbReference type="PROSITE-ProRule" id="PRU00723"/>
    </source>
</evidence>
<evidence type="ECO:0000256" key="6">
    <source>
        <dbReference type="SAM" id="MobiDB-lite"/>
    </source>
</evidence>
<organism evidence="8 9">
    <name type="scientific">Gregarina niphandrodes</name>
    <name type="common">Septate eugregarine</name>
    <dbReference type="NCBI Taxonomy" id="110365"/>
    <lineage>
        <taxon>Eukaryota</taxon>
        <taxon>Sar</taxon>
        <taxon>Alveolata</taxon>
        <taxon>Apicomplexa</taxon>
        <taxon>Conoidasida</taxon>
        <taxon>Gregarinasina</taxon>
        <taxon>Eugregarinorida</taxon>
        <taxon>Gregarinidae</taxon>
        <taxon>Gregarina</taxon>
    </lineage>
</organism>
<dbReference type="VEuPathDB" id="CryptoDB:GNI_176150"/>
<dbReference type="SUPFAM" id="SSF90229">
    <property type="entry name" value="CCCH zinc finger"/>
    <property type="match status" value="3"/>
</dbReference>
<proteinExistence type="predicted"/>
<dbReference type="InterPro" id="IPR000571">
    <property type="entry name" value="Znf_CCCH"/>
</dbReference>
<dbReference type="PROSITE" id="PS50103">
    <property type="entry name" value="ZF_C3H1"/>
    <property type="match status" value="3"/>
</dbReference>
<keyword evidence="3 5" id="KW-0863">Zinc-finger</keyword>
<name>A0A023AY26_GRENI</name>
<evidence type="ECO:0000259" key="7">
    <source>
        <dbReference type="PROSITE" id="PS50103"/>
    </source>
</evidence>
<gene>
    <name evidence="8" type="ORF">GNI_176150</name>
</gene>
<feature type="compositionally biased region" description="Polar residues" evidence="6">
    <location>
        <begin position="133"/>
        <end position="146"/>
    </location>
</feature>
<dbReference type="EMBL" id="AFNH02001325">
    <property type="protein sequence ID" value="EZG43353.1"/>
    <property type="molecule type" value="Genomic_DNA"/>
</dbReference>
<dbReference type="PANTHER" id="PTHR12547:SF18">
    <property type="entry name" value="PROTEIN TIS11"/>
    <property type="match status" value="1"/>
</dbReference>
<dbReference type="SMART" id="SM00356">
    <property type="entry name" value="ZnF_C3H1"/>
    <property type="match status" value="3"/>
</dbReference>
<dbReference type="PANTHER" id="PTHR12547">
    <property type="entry name" value="CCCH ZINC FINGER/TIS11-RELATED"/>
    <property type="match status" value="1"/>
</dbReference>
<feature type="domain" description="C3H1-type" evidence="7">
    <location>
        <begin position="85"/>
        <end position="113"/>
    </location>
</feature>
<feature type="region of interest" description="Disordered" evidence="6">
    <location>
        <begin position="119"/>
        <end position="164"/>
    </location>
</feature>
<dbReference type="Gene3D" id="4.10.1000.10">
    <property type="entry name" value="Zinc finger, CCCH-type"/>
    <property type="match status" value="3"/>
</dbReference>
<evidence type="ECO:0000256" key="2">
    <source>
        <dbReference type="ARBA" id="ARBA00022737"/>
    </source>
</evidence>
<evidence type="ECO:0000256" key="3">
    <source>
        <dbReference type="ARBA" id="ARBA00022771"/>
    </source>
</evidence>
<evidence type="ECO:0000313" key="8">
    <source>
        <dbReference type="EMBL" id="EZG43353.1"/>
    </source>
</evidence>
<feature type="domain" description="C3H1-type" evidence="7">
    <location>
        <begin position="15"/>
        <end position="42"/>
    </location>
</feature>
<protein>
    <recommendedName>
        <fullName evidence="7">C3H1-type domain-containing protein</fullName>
    </recommendedName>
</protein>
<dbReference type="InterPro" id="IPR036855">
    <property type="entry name" value="Znf_CCCH_sf"/>
</dbReference>